<reference evidence="1" key="1">
    <citation type="submission" date="2019-08" db="EMBL/GenBank/DDBJ databases">
        <authorList>
            <person name="Kucharzyk K."/>
            <person name="Murdoch R.W."/>
            <person name="Higgins S."/>
            <person name="Loffler F."/>
        </authorList>
    </citation>
    <scope>NUCLEOTIDE SEQUENCE</scope>
</reference>
<protein>
    <submittedName>
        <fullName evidence="1">Uncharacterized protein</fullName>
    </submittedName>
</protein>
<organism evidence="1">
    <name type="scientific">bioreactor metagenome</name>
    <dbReference type="NCBI Taxonomy" id="1076179"/>
    <lineage>
        <taxon>unclassified sequences</taxon>
        <taxon>metagenomes</taxon>
        <taxon>ecological metagenomes</taxon>
    </lineage>
</organism>
<dbReference type="AlphaFoldDB" id="A0A645G7G8"/>
<evidence type="ECO:0000313" key="1">
    <source>
        <dbReference type="EMBL" id="MPN21912.1"/>
    </source>
</evidence>
<proteinExistence type="predicted"/>
<gene>
    <name evidence="1" type="ORF">SDC9_169294</name>
</gene>
<comment type="caution">
    <text evidence="1">The sequence shown here is derived from an EMBL/GenBank/DDBJ whole genome shotgun (WGS) entry which is preliminary data.</text>
</comment>
<name>A0A645G7G8_9ZZZZ</name>
<dbReference type="EMBL" id="VSSQ01070012">
    <property type="protein sequence ID" value="MPN21912.1"/>
    <property type="molecule type" value="Genomic_DNA"/>
</dbReference>
<accession>A0A645G7G8</accession>
<sequence>MPKQSAFLFCIDRIPSHVRNFESFVCRKEKHFSLKQTKTGDARALLTLFEQQLHSCADANKGFSALCCDFYCISKSLAFHLRHRASKRSNSRKYCSICRKYFFRVGCYRSGAPDKVKRISDTLKVSGAIIYDSYHQSSSFL</sequence>